<sequence length="46" mass="5129">MRKGENYNTGVTPNLRPKNKKNSKARVKRAAEVVAFLNKAAADENK</sequence>
<reference evidence="3" key="1">
    <citation type="submission" date="2018-03" db="EMBL/GenBank/DDBJ databases">
        <title>New taxa in the Lactobacillus gasseri group.</title>
        <authorList>
            <person name="Tanizawa Y."/>
            <person name="Tohno M."/>
            <person name="Endo A."/>
            <person name="Arita M."/>
        </authorList>
    </citation>
    <scope>NUCLEOTIDE SEQUENCE [LARGE SCALE GENOMIC DNA]</scope>
    <source>
        <strain evidence="3">DSM 24759</strain>
    </source>
</reference>
<gene>
    <name evidence="2" type="ORF">LrDSM24759_13930</name>
</gene>
<evidence type="ECO:0000256" key="1">
    <source>
        <dbReference type="SAM" id="MobiDB-lite"/>
    </source>
</evidence>
<comment type="caution">
    <text evidence="2">The sequence shown here is derived from an EMBL/GenBank/DDBJ whole genome shotgun (WGS) entry which is preliminary data.</text>
</comment>
<dbReference type="AlphaFoldDB" id="A0A2Z6TUS0"/>
<name>A0A2Z6TUS0_9LACO</name>
<accession>A0A2Z6TUS0</accession>
<proteinExistence type="predicted"/>
<dbReference type="RefSeq" id="WP_117118807.1">
    <property type="nucleotide sequence ID" value="NZ_BFBY01000015.1"/>
</dbReference>
<keyword evidence="3" id="KW-1185">Reference proteome</keyword>
<organism evidence="2 3">
    <name type="scientific">Lactobacillus rodentium</name>
    <dbReference type="NCBI Taxonomy" id="947835"/>
    <lineage>
        <taxon>Bacteria</taxon>
        <taxon>Bacillati</taxon>
        <taxon>Bacillota</taxon>
        <taxon>Bacilli</taxon>
        <taxon>Lactobacillales</taxon>
        <taxon>Lactobacillaceae</taxon>
        <taxon>Lactobacillus</taxon>
    </lineage>
</organism>
<feature type="compositionally biased region" description="Polar residues" evidence="1">
    <location>
        <begin position="1"/>
        <end position="12"/>
    </location>
</feature>
<evidence type="ECO:0000313" key="2">
    <source>
        <dbReference type="EMBL" id="GBG05479.1"/>
    </source>
</evidence>
<protein>
    <submittedName>
        <fullName evidence="2">Uncharacterized protein</fullName>
    </submittedName>
</protein>
<evidence type="ECO:0000313" key="3">
    <source>
        <dbReference type="Proteomes" id="UP000257317"/>
    </source>
</evidence>
<feature type="region of interest" description="Disordered" evidence="1">
    <location>
        <begin position="1"/>
        <end position="26"/>
    </location>
</feature>
<feature type="compositionally biased region" description="Basic residues" evidence="1">
    <location>
        <begin position="17"/>
        <end position="26"/>
    </location>
</feature>
<dbReference type="Proteomes" id="UP000257317">
    <property type="component" value="Unassembled WGS sequence"/>
</dbReference>
<dbReference type="EMBL" id="BFBY01000015">
    <property type="protein sequence ID" value="GBG05479.1"/>
    <property type="molecule type" value="Genomic_DNA"/>
</dbReference>